<name>A0A1I3VMT2_9HYPH</name>
<dbReference type="PANTHER" id="PTHR21621">
    <property type="entry name" value="RIBOSOMAL PROTEIN S6 MODIFICATION PROTEIN"/>
    <property type="match status" value="1"/>
</dbReference>
<sequence length="315" mass="33071">MIPRILVLNDNSEKRTRGLAAGFRRRGAVAINASLATLAFDTGSPSGISIPGFDGALPDAVLVRSIAAGSFEAITRRLGVLHALGRLGVPVWNSAQAIERCVDKSMTTFLLANAGLPTPPTFAVEGMEAARQIAARELPAAPLVLKPLFGAQGRGIRLIQSLDDLPAEDDVSGVFYLQHYVRRPGPPFRDCRVFVCAGRPIAMMSRRGDDWITNVNRGAVPEPVSGHDEDELSELAVAAAAAVGADFAGVDIVAAEGGGLMVLEVNSMPAWSGLQSVAAVNIADAIAEALLACLAERRATVSLGKPYRFAAPANR</sequence>
<dbReference type="GO" id="GO:0005737">
    <property type="term" value="C:cytoplasm"/>
    <property type="evidence" value="ECO:0007669"/>
    <property type="project" value="TreeGrafter"/>
</dbReference>
<reference evidence="6 7" key="1">
    <citation type="submission" date="2016-10" db="EMBL/GenBank/DDBJ databases">
        <authorList>
            <person name="Varghese N."/>
            <person name="Submissions S."/>
        </authorList>
    </citation>
    <scope>NUCLEOTIDE SEQUENCE [LARGE SCALE GENOMIC DNA]</scope>
    <source>
        <strain evidence="6 7">DSM 21822</strain>
    </source>
</reference>
<protein>
    <submittedName>
        <fullName evidence="6">Alpha-L-glutamate ligase, RimK family</fullName>
    </submittedName>
</protein>
<keyword evidence="7" id="KW-1185">Reference proteome</keyword>
<dbReference type="Gene3D" id="3.40.50.20">
    <property type="match status" value="1"/>
</dbReference>
<dbReference type="InterPro" id="IPR004666">
    <property type="entry name" value="Rp_bS6_RimK/Lys_biosynth_LsyX"/>
</dbReference>
<keyword evidence="6" id="KW-0436">Ligase</keyword>
<organism evidence="6 7">
    <name type="scientific">Neomesorhizobium albiziae</name>
    <dbReference type="NCBI Taxonomy" id="335020"/>
    <lineage>
        <taxon>Bacteria</taxon>
        <taxon>Pseudomonadati</taxon>
        <taxon>Pseudomonadota</taxon>
        <taxon>Alphaproteobacteria</taxon>
        <taxon>Hyphomicrobiales</taxon>
        <taxon>Phyllobacteriaceae</taxon>
        <taxon>Neomesorhizobium</taxon>
    </lineage>
</organism>
<dbReference type="SUPFAM" id="SSF56059">
    <property type="entry name" value="Glutathione synthetase ATP-binding domain-like"/>
    <property type="match status" value="1"/>
</dbReference>
<dbReference type="PANTHER" id="PTHR21621:SF0">
    <property type="entry name" value="BETA-CITRYLGLUTAMATE SYNTHASE B-RELATED"/>
    <property type="match status" value="1"/>
</dbReference>
<proteinExistence type="predicted"/>
<dbReference type="GO" id="GO:0046872">
    <property type="term" value="F:metal ion binding"/>
    <property type="evidence" value="ECO:0007669"/>
    <property type="project" value="UniProtKB-KW"/>
</dbReference>
<evidence type="ECO:0000313" key="6">
    <source>
        <dbReference type="EMBL" id="SFJ95626.1"/>
    </source>
</evidence>
<evidence type="ECO:0000256" key="4">
    <source>
        <dbReference type="PROSITE-ProRule" id="PRU00409"/>
    </source>
</evidence>
<evidence type="ECO:0000256" key="2">
    <source>
        <dbReference type="ARBA" id="ARBA00022741"/>
    </source>
</evidence>
<accession>A0A1I3VMT2</accession>
<gene>
    <name evidence="6" type="ORF">SAMN04488498_101531</name>
</gene>
<dbReference type="NCBIfam" id="TIGR00768">
    <property type="entry name" value="rimK_fam"/>
    <property type="match status" value="1"/>
</dbReference>
<evidence type="ECO:0000256" key="1">
    <source>
        <dbReference type="ARBA" id="ARBA00022723"/>
    </source>
</evidence>
<keyword evidence="2 4" id="KW-0547">Nucleotide-binding</keyword>
<dbReference type="Proteomes" id="UP000323300">
    <property type="component" value="Unassembled WGS sequence"/>
</dbReference>
<dbReference type="OrthoDB" id="9786585at2"/>
<dbReference type="Pfam" id="PF08443">
    <property type="entry name" value="RimK"/>
    <property type="match status" value="1"/>
</dbReference>
<keyword evidence="3 4" id="KW-0067">ATP-binding</keyword>
<feature type="domain" description="ATP-grasp" evidence="5">
    <location>
        <begin position="108"/>
        <end position="291"/>
    </location>
</feature>
<dbReference type="PROSITE" id="PS50975">
    <property type="entry name" value="ATP_GRASP"/>
    <property type="match status" value="1"/>
</dbReference>
<dbReference type="Gene3D" id="3.30.470.20">
    <property type="entry name" value="ATP-grasp fold, B domain"/>
    <property type="match status" value="1"/>
</dbReference>
<evidence type="ECO:0000256" key="3">
    <source>
        <dbReference type="ARBA" id="ARBA00022840"/>
    </source>
</evidence>
<dbReference type="InterPro" id="IPR011761">
    <property type="entry name" value="ATP-grasp"/>
</dbReference>
<evidence type="ECO:0000313" key="7">
    <source>
        <dbReference type="Proteomes" id="UP000323300"/>
    </source>
</evidence>
<dbReference type="InterPro" id="IPR013651">
    <property type="entry name" value="ATP-grasp_RimK-type"/>
</dbReference>
<keyword evidence="1" id="KW-0479">Metal-binding</keyword>
<evidence type="ECO:0000259" key="5">
    <source>
        <dbReference type="PROSITE" id="PS50975"/>
    </source>
</evidence>
<dbReference type="GO" id="GO:0005524">
    <property type="term" value="F:ATP binding"/>
    <property type="evidence" value="ECO:0007669"/>
    <property type="project" value="UniProtKB-UniRule"/>
</dbReference>
<dbReference type="RefSeq" id="WP_149757957.1">
    <property type="nucleotide sequence ID" value="NZ_BSPE01000002.1"/>
</dbReference>
<dbReference type="EMBL" id="FOSL01000001">
    <property type="protein sequence ID" value="SFJ95626.1"/>
    <property type="molecule type" value="Genomic_DNA"/>
</dbReference>
<dbReference type="GO" id="GO:0016879">
    <property type="term" value="F:ligase activity, forming carbon-nitrogen bonds"/>
    <property type="evidence" value="ECO:0007669"/>
    <property type="project" value="TreeGrafter"/>
</dbReference>
<dbReference type="AlphaFoldDB" id="A0A1I3VMT2"/>